<dbReference type="GO" id="GO:0005886">
    <property type="term" value="C:plasma membrane"/>
    <property type="evidence" value="ECO:0007669"/>
    <property type="project" value="TreeGrafter"/>
</dbReference>
<evidence type="ECO:0000259" key="1">
    <source>
        <dbReference type="Pfam" id="PF05170"/>
    </source>
</evidence>
<dbReference type="PANTHER" id="PTHR30441:SF8">
    <property type="entry name" value="DUF748 DOMAIN-CONTAINING PROTEIN"/>
    <property type="match status" value="1"/>
</dbReference>
<sequence length="877" mass="97791">MKFLVYCSSVVLVFVLFLIVSPFFINWNSYYASHVLKQIENISNDISVKGVSNVTGSLILPKIVVSNLYVERGDELSSYKSAILIERLELKISLLSLLLFSPKVYAITVDGLSMPLGSFVDIFTTFKKDSFQISNFNIINSVINTHNDRTSFNSKPIYIKEGSVKTVHGAKVISGLLDIGKNSYTLSGDVLLEKEQYRITGDISSEFTKVTLSGVSYDNKFDGVIVAKGSNFSQFINDFSETNKTSIFSFINSHEEFSLSSNIKLMDKTFELTDFKVATGSLNGTGHIVCSDYYSCNINVDFSKIDIDYLSNDNEANYSNKGSRTLDHFSTLVSKDLNYRVRVNVKEIKYRNQVSNNLVMDLDISDGKVNVDRMVVMLPGDNNILHVEGSINSNDLVSSFNGKIKIDGYDFRSFTSWLFPLDCSVKESSNEFSLQSDVYIAPRIFSLSNIKVLTNGFGDLKGQLKIKYDKKSSFISGNVDIYHANFDKYNVNTKLDVENFMRMKWLKDIKYKVKFDTNVSDSIIRARHVNDLNFSIGVVQGKFSVDKIHFNATDGSNLEGFVKVSIRPQDVRPKMSVQLRSNKYNSDFMVFPSLIRRVFDDSKKVINIKWSDNDLNFYGLEHVDGDINIEIKDLFSKNNNLIDFVFLASLKDSLMSINKLMFKMDEGFVSASGKIGIGSTSSLSAVMSIANIGLDKLLNNININGVTGNVSISGSVQTQGKTITDWVNFLDGKMEFVAKGVNIAGIDLNKFITDLLDTKSKSEIAALSQISLYNNNTVFNFVNAGANIKRGTIASSLQFAIDNAGGVASANISLLQFALISMLRLSFIPPGMSSPSHVDMSVQGQLWQPKITFDINNLYDMVRKSTVDVVETEDSET</sequence>
<dbReference type="InterPro" id="IPR052894">
    <property type="entry name" value="AsmA-related"/>
</dbReference>
<proteinExistence type="predicted"/>
<dbReference type="Pfam" id="PF05170">
    <property type="entry name" value="AsmA"/>
    <property type="match status" value="1"/>
</dbReference>
<dbReference type="AlphaFoldDB" id="A0AAE6Q8K6"/>
<dbReference type="EMBL" id="CP033455">
    <property type="protein sequence ID" value="QGR03129.1"/>
    <property type="molecule type" value="Genomic_DNA"/>
</dbReference>
<organism evidence="2 3">
    <name type="scientific">Ehrlichia ruminantium</name>
    <name type="common">heartwater rickettsia</name>
    <name type="synonym">Cowdria ruminantium</name>
    <dbReference type="NCBI Taxonomy" id="779"/>
    <lineage>
        <taxon>Bacteria</taxon>
        <taxon>Pseudomonadati</taxon>
        <taxon>Pseudomonadota</taxon>
        <taxon>Alphaproteobacteria</taxon>
        <taxon>Rickettsiales</taxon>
        <taxon>Anaplasmataceae</taxon>
        <taxon>Ehrlichia</taxon>
    </lineage>
</organism>
<evidence type="ECO:0000313" key="3">
    <source>
        <dbReference type="Proteomes" id="UP000422822"/>
    </source>
</evidence>
<dbReference type="RefSeq" id="WP_158406292.1">
    <property type="nucleotide sequence ID" value="NZ_CP033454.1"/>
</dbReference>
<protein>
    <submittedName>
        <fullName evidence="2">AsmA family protein</fullName>
    </submittedName>
</protein>
<gene>
    <name evidence="2" type="ORF">EDL80_00665</name>
</gene>
<dbReference type="PANTHER" id="PTHR30441">
    <property type="entry name" value="DUF748 DOMAIN-CONTAINING PROTEIN"/>
    <property type="match status" value="1"/>
</dbReference>
<feature type="domain" description="AsmA" evidence="1">
    <location>
        <begin position="607"/>
        <end position="793"/>
    </location>
</feature>
<dbReference type="GO" id="GO:0090313">
    <property type="term" value="P:regulation of protein targeting to membrane"/>
    <property type="evidence" value="ECO:0007669"/>
    <property type="project" value="TreeGrafter"/>
</dbReference>
<reference evidence="2 3" key="1">
    <citation type="submission" date="2018-10" db="EMBL/GenBank/DDBJ databases">
        <title>Propagation and draft genome sequences of three atypical Erhlichia ruminantium isolates.</title>
        <authorList>
            <person name="Liebenberg J."/>
            <person name="Steyn H."/>
            <person name="Josemans A."/>
            <person name="Zweygarth E."/>
        </authorList>
    </citation>
    <scope>NUCLEOTIDE SEQUENCE [LARGE SCALE GENOMIC DNA]</scope>
    <source>
        <strain evidence="2 3">Omatjenne</strain>
    </source>
</reference>
<accession>A0AAE6Q8K6</accession>
<keyword evidence="3" id="KW-1185">Reference proteome</keyword>
<evidence type="ECO:0000313" key="2">
    <source>
        <dbReference type="EMBL" id="QGR03129.1"/>
    </source>
</evidence>
<name>A0AAE6Q8K6_EHRRU</name>
<dbReference type="InterPro" id="IPR007844">
    <property type="entry name" value="AsmA"/>
</dbReference>
<dbReference type="Proteomes" id="UP000422822">
    <property type="component" value="Chromosome"/>
</dbReference>